<evidence type="ECO:0000256" key="1">
    <source>
        <dbReference type="ARBA" id="ARBA00022679"/>
    </source>
</evidence>
<keyword evidence="2" id="KW-0012">Acyltransferase</keyword>
<protein>
    <recommendedName>
        <fullName evidence="4">N-acetyltransferase domain-containing protein</fullName>
    </recommendedName>
</protein>
<comment type="similarity">
    <text evidence="3">Belongs to the acetyltransferase family. MAK3 subfamily.</text>
</comment>
<dbReference type="SUPFAM" id="SSF55729">
    <property type="entry name" value="Acyl-CoA N-acyltransferases (Nat)"/>
    <property type="match status" value="1"/>
</dbReference>
<gene>
    <name evidence="5" type="ORF">NLI96_g4263</name>
</gene>
<evidence type="ECO:0000259" key="4">
    <source>
        <dbReference type="PROSITE" id="PS51186"/>
    </source>
</evidence>
<dbReference type="InterPro" id="IPR044542">
    <property type="entry name" value="NAA30-like"/>
</dbReference>
<dbReference type="PANTHER" id="PTHR45896:SF1">
    <property type="entry name" value="N-ALPHA-ACETYLTRANSFERASE 30"/>
    <property type="match status" value="1"/>
</dbReference>
<dbReference type="Proteomes" id="UP001212997">
    <property type="component" value="Unassembled WGS sequence"/>
</dbReference>
<dbReference type="GO" id="GO:0004596">
    <property type="term" value="F:protein-N-terminal amino-acid acetyltransferase activity"/>
    <property type="evidence" value="ECO:0007669"/>
    <property type="project" value="InterPro"/>
</dbReference>
<evidence type="ECO:0000256" key="3">
    <source>
        <dbReference type="ARBA" id="ARBA00024025"/>
    </source>
</evidence>
<evidence type="ECO:0000313" key="6">
    <source>
        <dbReference type="Proteomes" id="UP001212997"/>
    </source>
</evidence>
<dbReference type="AlphaFoldDB" id="A0AAD5V5I8"/>
<accession>A0AAD5V5I8</accession>
<dbReference type="EMBL" id="JANAWD010000122">
    <property type="protein sequence ID" value="KAJ3486401.1"/>
    <property type="molecule type" value="Genomic_DNA"/>
</dbReference>
<feature type="domain" description="N-acetyltransferase" evidence="4">
    <location>
        <begin position="1"/>
        <end position="152"/>
    </location>
</feature>
<organism evidence="5 6">
    <name type="scientific">Meripilus lineatus</name>
    <dbReference type="NCBI Taxonomy" id="2056292"/>
    <lineage>
        <taxon>Eukaryota</taxon>
        <taxon>Fungi</taxon>
        <taxon>Dikarya</taxon>
        <taxon>Basidiomycota</taxon>
        <taxon>Agaricomycotina</taxon>
        <taxon>Agaricomycetes</taxon>
        <taxon>Polyporales</taxon>
        <taxon>Meripilaceae</taxon>
        <taxon>Meripilus</taxon>
    </lineage>
</organism>
<sequence length="168" mass="19374">MKERPYEGEDDLPHIMGLVEHELSEPYVVYTYRYFLTSWPHLSFLAFAPDNPEAVGVIICKQSMHRDVRNRGYIAMLSVNKAWRKMGIASTLVRRAMDIMISEGAEEVILETEFDNKAALSLYESLGFIREKRLYRFYLNGKDAFRLVFAVAPSETERGCEPEDTPTP</sequence>
<dbReference type="CDD" id="cd04301">
    <property type="entry name" value="NAT_SF"/>
    <property type="match status" value="1"/>
</dbReference>
<evidence type="ECO:0000256" key="2">
    <source>
        <dbReference type="ARBA" id="ARBA00023315"/>
    </source>
</evidence>
<dbReference type="InterPro" id="IPR016181">
    <property type="entry name" value="Acyl_CoA_acyltransferase"/>
</dbReference>
<reference evidence="5" key="1">
    <citation type="submission" date="2022-07" db="EMBL/GenBank/DDBJ databases">
        <title>Genome Sequence of Physisporinus lineatus.</title>
        <authorList>
            <person name="Buettner E."/>
        </authorList>
    </citation>
    <scope>NUCLEOTIDE SEQUENCE</scope>
    <source>
        <strain evidence="5">VT162</strain>
    </source>
</reference>
<keyword evidence="6" id="KW-1185">Reference proteome</keyword>
<dbReference type="Gene3D" id="3.40.630.30">
    <property type="match status" value="1"/>
</dbReference>
<name>A0AAD5V5I8_9APHY</name>
<proteinExistence type="inferred from homology"/>
<dbReference type="GO" id="GO:0031417">
    <property type="term" value="C:NatC complex"/>
    <property type="evidence" value="ECO:0007669"/>
    <property type="project" value="TreeGrafter"/>
</dbReference>
<evidence type="ECO:0000313" key="5">
    <source>
        <dbReference type="EMBL" id="KAJ3486401.1"/>
    </source>
</evidence>
<dbReference type="InterPro" id="IPR000182">
    <property type="entry name" value="GNAT_dom"/>
</dbReference>
<comment type="caution">
    <text evidence="5">The sequence shown here is derived from an EMBL/GenBank/DDBJ whole genome shotgun (WGS) entry which is preliminary data.</text>
</comment>
<dbReference type="Pfam" id="PF00583">
    <property type="entry name" value="Acetyltransf_1"/>
    <property type="match status" value="1"/>
</dbReference>
<dbReference type="PROSITE" id="PS51186">
    <property type="entry name" value="GNAT"/>
    <property type="match status" value="1"/>
</dbReference>
<dbReference type="FunFam" id="3.40.630.30:FF:000091">
    <property type="entry name" value="Peptide alpha-N-acetyltransferase"/>
    <property type="match status" value="1"/>
</dbReference>
<keyword evidence="1" id="KW-0808">Transferase</keyword>
<dbReference type="PANTHER" id="PTHR45896">
    <property type="entry name" value="N-ALPHA-ACETYLTRANSFERASE 30"/>
    <property type="match status" value="1"/>
</dbReference>